<protein>
    <recommendedName>
        <fullName evidence="3">SIR2-like domain-containing protein</fullName>
    </recommendedName>
</protein>
<gene>
    <name evidence="1" type="ORF">WMO39_06960</name>
</gene>
<organism evidence="1 2">
    <name type="scientific">Ruminococcoides intestinale</name>
    <dbReference type="NCBI Taxonomy" id="3133162"/>
    <lineage>
        <taxon>Bacteria</taxon>
        <taxon>Bacillati</taxon>
        <taxon>Bacillota</taxon>
        <taxon>Clostridia</taxon>
        <taxon>Eubacteriales</taxon>
        <taxon>Oscillospiraceae</taxon>
        <taxon>Ruminococcoides</taxon>
    </lineage>
</organism>
<reference evidence="1 2" key="1">
    <citation type="submission" date="2024-03" db="EMBL/GenBank/DDBJ databases">
        <title>Human intestinal bacterial collection.</title>
        <authorList>
            <person name="Pauvert C."/>
            <person name="Hitch T.C.A."/>
            <person name="Clavel T."/>
        </authorList>
    </citation>
    <scope>NUCLEOTIDE SEQUENCE [LARGE SCALE GENOMIC DNA]</scope>
    <source>
        <strain evidence="1 2">CLA-JM-H38</strain>
    </source>
</reference>
<evidence type="ECO:0000313" key="2">
    <source>
        <dbReference type="Proteomes" id="UP001490816"/>
    </source>
</evidence>
<evidence type="ECO:0008006" key="3">
    <source>
        <dbReference type="Google" id="ProtNLM"/>
    </source>
</evidence>
<evidence type="ECO:0000313" key="1">
    <source>
        <dbReference type="EMBL" id="MEQ2470067.1"/>
    </source>
</evidence>
<sequence length="820" mass="95291">MSIDFNESKILRIPEFNDDEGIELSDFPDIYFGDFVDEFFKKKIVVKGKRRFPIIDLNKSSKSFSDIITKLLPDDWMKDLDGTTPYFTHLRRPQKYNDYKIGNNAIKQFLKSPDETKRKLTAKIKKFIYSPSVTFDEGGFRCYILNIINLKFPDEIYTKIKNMYIKCGDSEENPEENAKKIKTRYEKRLIKFIGEDENEISKIINAVSKLFDLSMYAEVFALFVLAFIVLQKLDIEFDKQTIKDILPLIWFDSEDIKETMDNSSHVLSEFLTTYELPSHIERFSLEGESFKQECYVINGKRETMRSYDKHAYGCKTVSLSDYKELGAVISTAKEGYKVKFLLFEKDNNGNLEDCLNLLDMLYKCRFSNIYEQRMVSENIDIYVCADFDFASTLIDSAINRSDDVYYRVHICDYNKMAAQKLLSEAPLFIPSLIDGSDVNLVIIGINEATFKLTEEVIASTFIPNIPKISLIGNNADFYKRKLQQKLPGVYKTEPRVKRIIPEFYECDIESADFLELLTNNASNEYELSLSGALIRGTYFIVDLGDDRDNMLFARNLRAWLLGCDKNFSRTPFIAVKCKDGRNANIARHLVVNNKKSGKDYFNNYNLYFYGMKDTMFNFDYLDIENNRQKQMALNIHLSYYGDNLNEKEKADAIASYFRFSYNRDSSECASVSIAYMLYSLGIIKTLDDLKCDENQLAKKYEEWMQERDNRDAAARYEHSRWVGFMLSRGWRSASLGQVRAYAGQESGKDHKHTLCRLHPFICNWDDFNDEEENMKISALKAVNEHLQLPTTSTYNIVSAIGKILTNNPFAYKELEIDESR</sequence>
<dbReference type="Proteomes" id="UP001490816">
    <property type="component" value="Unassembled WGS sequence"/>
</dbReference>
<name>A0ABV1F9L1_9FIRM</name>
<comment type="caution">
    <text evidence="1">The sequence shown here is derived from an EMBL/GenBank/DDBJ whole genome shotgun (WGS) entry which is preliminary data.</text>
</comment>
<dbReference type="RefSeq" id="WP_303666113.1">
    <property type="nucleotide sequence ID" value="NZ_JBBMEZ010000016.1"/>
</dbReference>
<proteinExistence type="predicted"/>
<dbReference type="EMBL" id="JBBMEZ010000016">
    <property type="protein sequence ID" value="MEQ2470067.1"/>
    <property type="molecule type" value="Genomic_DNA"/>
</dbReference>
<accession>A0ABV1F9L1</accession>
<keyword evidence="2" id="KW-1185">Reference proteome</keyword>